<proteinExistence type="predicted"/>
<accession>A0A6D2KXL5</accession>
<keyword evidence="2" id="KW-1185">Reference proteome</keyword>
<sequence>MRSWASDLIWRVVRPKSKAWLSADRIASASIIADVMKRSADYPRVCSPPSLSMKIYPVPPVCVSFLHDPSVNQIIAFRGLLGGVEWIVCRWVFWLNSCAICHSLASDIALVIVASGEKTRSSKMRWFLEVQMTQQIHGKRGPAPMPVGGRQIQSLDAMRVVVKLGRFWGLMMVLRGALDKTC</sequence>
<evidence type="ECO:0000313" key="2">
    <source>
        <dbReference type="Proteomes" id="UP000467841"/>
    </source>
</evidence>
<dbReference type="Proteomes" id="UP000467841">
    <property type="component" value="Unassembled WGS sequence"/>
</dbReference>
<evidence type="ECO:0000313" key="1">
    <source>
        <dbReference type="EMBL" id="CAA7058043.1"/>
    </source>
</evidence>
<gene>
    <name evidence="1" type="ORF">MERR_LOCUS45279</name>
</gene>
<dbReference type="OrthoDB" id="10614331at2759"/>
<reference evidence="1" key="1">
    <citation type="submission" date="2020-01" db="EMBL/GenBank/DDBJ databases">
        <authorList>
            <person name="Mishra B."/>
        </authorList>
    </citation>
    <scope>NUCLEOTIDE SEQUENCE [LARGE SCALE GENOMIC DNA]</scope>
</reference>
<organism evidence="1 2">
    <name type="scientific">Microthlaspi erraticum</name>
    <dbReference type="NCBI Taxonomy" id="1685480"/>
    <lineage>
        <taxon>Eukaryota</taxon>
        <taxon>Viridiplantae</taxon>
        <taxon>Streptophyta</taxon>
        <taxon>Embryophyta</taxon>
        <taxon>Tracheophyta</taxon>
        <taxon>Spermatophyta</taxon>
        <taxon>Magnoliopsida</taxon>
        <taxon>eudicotyledons</taxon>
        <taxon>Gunneridae</taxon>
        <taxon>Pentapetalae</taxon>
        <taxon>rosids</taxon>
        <taxon>malvids</taxon>
        <taxon>Brassicales</taxon>
        <taxon>Brassicaceae</taxon>
        <taxon>Coluteocarpeae</taxon>
        <taxon>Microthlaspi</taxon>
    </lineage>
</organism>
<name>A0A6D2KXL5_9BRAS</name>
<dbReference type="AlphaFoldDB" id="A0A6D2KXL5"/>
<comment type="caution">
    <text evidence="1">The sequence shown here is derived from an EMBL/GenBank/DDBJ whole genome shotgun (WGS) entry which is preliminary data.</text>
</comment>
<protein>
    <submittedName>
        <fullName evidence="1">Uncharacterized protein</fullName>
    </submittedName>
</protein>
<dbReference type="EMBL" id="CACVBM020001718">
    <property type="protein sequence ID" value="CAA7058043.1"/>
    <property type="molecule type" value="Genomic_DNA"/>
</dbReference>